<evidence type="ECO:0000256" key="3">
    <source>
        <dbReference type="ARBA" id="ARBA00022676"/>
    </source>
</evidence>
<dbReference type="PANTHER" id="PTHR43179:SF12">
    <property type="entry name" value="GALACTOFURANOSYLTRANSFERASE GLFT2"/>
    <property type="match status" value="1"/>
</dbReference>
<dbReference type="InterPro" id="IPR001173">
    <property type="entry name" value="Glyco_trans_2-like"/>
</dbReference>
<keyword evidence="7" id="KW-1185">Reference proteome</keyword>
<dbReference type="Proteomes" id="UP001519271">
    <property type="component" value="Unassembled WGS sequence"/>
</dbReference>
<protein>
    <submittedName>
        <fullName evidence="6">GT2 family glycosyltransferase</fullName>
    </submittedName>
</protein>
<evidence type="ECO:0000256" key="2">
    <source>
        <dbReference type="ARBA" id="ARBA00006739"/>
    </source>
</evidence>
<evidence type="ECO:0000313" key="7">
    <source>
        <dbReference type="Proteomes" id="UP001519271"/>
    </source>
</evidence>
<dbReference type="Pfam" id="PF00535">
    <property type="entry name" value="Glycos_transf_2"/>
    <property type="match status" value="1"/>
</dbReference>
<evidence type="ECO:0000259" key="5">
    <source>
        <dbReference type="Pfam" id="PF00535"/>
    </source>
</evidence>
<evidence type="ECO:0000256" key="4">
    <source>
        <dbReference type="ARBA" id="ARBA00022679"/>
    </source>
</evidence>
<name>A0ABS4G6B0_9CLOT</name>
<keyword evidence="3" id="KW-0328">Glycosyltransferase</keyword>
<dbReference type="EMBL" id="JAGGKC010000024">
    <property type="protein sequence ID" value="MBP1920100.1"/>
    <property type="molecule type" value="Genomic_DNA"/>
</dbReference>
<accession>A0ABS4G6B0</accession>
<dbReference type="InterPro" id="IPR029044">
    <property type="entry name" value="Nucleotide-diphossugar_trans"/>
</dbReference>
<keyword evidence="4" id="KW-0808">Transferase</keyword>
<proteinExistence type="inferred from homology"/>
<reference evidence="6 7" key="1">
    <citation type="submission" date="2021-03" db="EMBL/GenBank/DDBJ databases">
        <title>Genomic Encyclopedia of Type Strains, Phase IV (KMG-IV): sequencing the most valuable type-strain genomes for metagenomic binning, comparative biology and taxonomic classification.</title>
        <authorList>
            <person name="Goeker M."/>
        </authorList>
    </citation>
    <scope>NUCLEOTIDE SEQUENCE [LARGE SCALE GENOMIC DNA]</scope>
    <source>
        <strain evidence="6 7">DSM 6139</strain>
    </source>
</reference>
<dbReference type="SUPFAM" id="SSF53448">
    <property type="entry name" value="Nucleotide-diphospho-sugar transferases"/>
    <property type="match status" value="1"/>
</dbReference>
<dbReference type="Gene3D" id="3.90.550.10">
    <property type="entry name" value="Spore Coat Polysaccharide Biosynthesis Protein SpsA, Chain A"/>
    <property type="match status" value="1"/>
</dbReference>
<evidence type="ECO:0000313" key="6">
    <source>
        <dbReference type="EMBL" id="MBP1920100.1"/>
    </source>
</evidence>
<dbReference type="PANTHER" id="PTHR43179">
    <property type="entry name" value="RHAMNOSYLTRANSFERASE WBBL"/>
    <property type="match status" value="1"/>
</dbReference>
<evidence type="ECO:0000256" key="1">
    <source>
        <dbReference type="ARBA" id="ARBA00004776"/>
    </source>
</evidence>
<sequence>MSVAAVIVTYNRSDLLMANLDMLNYQTRKFDSIIIIDNASTDGTEEKLREKQYFKNLPIDYILLNSNTGGAGGFSYGVKYAYDMGFDWIVLMDDDGKPANSMTIEKLVNRGEYLYISKNRCVMINSLVTYDGENLSFTIPYTMNEIKVAQKTGQLLEGAISPFNCTLISKEVVTCVGAPRADFFIACDEREYIARNQRNGTYIATVSDSIYLHPQSRDGLIKDKCNFYETFENTNKEYYYTRNTICMEKNLRSALRVLTNRIITISKFEDKKFERLCICTKATVDALLGRMGKRM</sequence>
<comment type="pathway">
    <text evidence="1">Cell wall biogenesis; cell wall polysaccharide biosynthesis.</text>
</comment>
<gene>
    <name evidence="6" type="ORF">J2Z34_002598</name>
</gene>
<dbReference type="RefSeq" id="WP_209460279.1">
    <property type="nucleotide sequence ID" value="NZ_JAGGKC010000024.1"/>
</dbReference>
<feature type="domain" description="Glycosyltransferase 2-like" evidence="5">
    <location>
        <begin position="6"/>
        <end position="110"/>
    </location>
</feature>
<organism evidence="6 7">
    <name type="scientific">Youngiibacter multivorans</name>
    <dbReference type="NCBI Taxonomy" id="937251"/>
    <lineage>
        <taxon>Bacteria</taxon>
        <taxon>Bacillati</taxon>
        <taxon>Bacillota</taxon>
        <taxon>Clostridia</taxon>
        <taxon>Eubacteriales</taxon>
        <taxon>Clostridiaceae</taxon>
        <taxon>Youngiibacter</taxon>
    </lineage>
</organism>
<comment type="similarity">
    <text evidence="2">Belongs to the glycosyltransferase 2 family.</text>
</comment>
<comment type="caution">
    <text evidence="6">The sequence shown here is derived from an EMBL/GenBank/DDBJ whole genome shotgun (WGS) entry which is preliminary data.</text>
</comment>